<sequence length="253" mass="27814">MITEIDQPSSNLVQNFGECASSEKIETPRNESSICPKKVCEPTYPEITKPPADPISVDTMAQGDHDVVTRESELSSIRRSSRLATREKAFTPKAIELNFTPVRKTKRALDPVTEFSVETTDPVTVEYVAATGEKPGTWTRATKKNVKSCMNEKQSGDGANTNVEEIPVQATALISEDLAIKFGGEPKTKARTTKKNIKSQTVGKQIVNGYNAKVDAEDLATKLQLKPNTRGRKTKKNTESQANENQMGNKDEI</sequence>
<dbReference type="WBParaSite" id="nRc.2.0.1.t17474-RA">
    <property type="protein sequence ID" value="nRc.2.0.1.t17474-RA"/>
    <property type="gene ID" value="nRc.2.0.1.g17474"/>
</dbReference>
<proteinExistence type="predicted"/>
<keyword evidence="2" id="KW-1185">Reference proteome</keyword>
<feature type="compositionally biased region" description="Polar residues" evidence="1">
    <location>
        <begin position="239"/>
        <end position="253"/>
    </location>
</feature>
<reference evidence="3" key="1">
    <citation type="submission" date="2022-11" db="UniProtKB">
        <authorList>
            <consortium name="WormBaseParasite"/>
        </authorList>
    </citation>
    <scope>IDENTIFICATION</scope>
</reference>
<evidence type="ECO:0000313" key="3">
    <source>
        <dbReference type="WBParaSite" id="nRc.2.0.1.t17474-RA"/>
    </source>
</evidence>
<protein>
    <submittedName>
        <fullName evidence="3">Uncharacterized protein</fullName>
    </submittedName>
</protein>
<evidence type="ECO:0000313" key="2">
    <source>
        <dbReference type="Proteomes" id="UP000887565"/>
    </source>
</evidence>
<organism evidence="2 3">
    <name type="scientific">Romanomermis culicivorax</name>
    <name type="common">Nematode worm</name>
    <dbReference type="NCBI Taxonomy" id="13658"/>
    <lineage>
        <taxon>Eukaryota</taxon>
        <taxon>Metazoa</taxon>
        <taxon>Ecdysozoa</taxon>
        <taxon>Nematoda</taxon>
        <taxon>Enoplea</taxon>
        <taxon>Dorylaimia</taxon>
        <taxon>Mermithida</taxon>
        <taxon>Mermithoidea</taxon>
        <taxon>Mermithidae</taxon>
        <taxon>Romanomermis</taxon>
    </lineage>
</organism>
<name>A0A915ITF7_ROMCU</name>
<dbReference type="AlphaFoldDB" id="A0A915ITF7"/>
<accession>A0A915ITF7</accession>
<feature type="region of interest" description="Disordered" evidence="1">
    <location>
        <begin position="220"/>
        <end position="253"/>
    </location>
</feature>
<dbReference type="Proteomes" id="UP000887565">
    <property type="component" value="Unplaced"/>
</dbReference>
<evidence type="ECO:0000256" key="1">
    <source>
        <dbReference type="SAM" id="MobiDB-lite"/>
    </source>
</evidence>